<gene>
    <name evidence="2" type="ORF">JIN84_18605</name>
</gene>
<dbReference type="AlphaFoldDB" id="A0A934R794"/>
<accession>A0A934R794</accession>
<comment type="caution">
    <text evidence="2">The sequence shown here is derived from an EMBL/GenBank/DDBJ whole genome shotgun (WGS) entry which is preliminary data.</text>
</comment>
<reference evidence="2" key="1">
    <citation type="submission" date="2021-01" db="EMBL/GenBank/DDBJ databases">
        <title>Modified the classification status of verrucomicrobia.</title>
        <authorList>
            <person name="Feng X."/>
        </authorList>
    </citation>
    <scope>NUCLEOTIDE SEQUENCE</scope>
    <source>
        <strain evidence="2">JCM 18052</strain>
    </source>
</reference>
<protein>
    <submittedName>
        <fullName evidence="2">DUF4861 family protein</fullName>
    </submittedName>
</protein>
<dbReference type="Pfam" id="PF16153">
    <property type="entry name" value="DUF4861"/>
    <property type="match status" value="1"/>
</dbReference>
<organism evidence="2 3">
    <name type="scientific">Luteolibacter yonseiensis</name>
    <dbReference type="NCBI Taxonomy" id="1144680"/>
    <lineage>
        <taxon>Bacteria</taxon>
        <taxon>Pseudomonadati</taxon>
        <taxon>Verrucomicrobiota</taxon>
        <taxon>Verrucomicrobiia</taxon>
        <taxon>Verrucomicrobiales</taxon>
        <taxon>Verrucomicrobiaceae</taxon>
        <taxon>Luteolibacter</taxon>
    </lineage>
</organism>
<feature type="chain" id="PRO_5037251073" evidence="1">
    <location>
        <begin position="23"/>
        <end position="387"/>
    </location>
</feature>
<name>A0A934R794_9BACT</name>
<feature type="signal peptide" evidence="1">
    <location>
        <begin position="1"/>
        <end position="22"/>
    </location>
</feature>
<evidence type="ECO:0000313" key="2">
    <source>
        <dbReference type="EMBL" id="MBK1817637.1"/>
    </source>
</evidence>
<dbReference type="RefSeq" id="WP_200352572.1">
    <property type="nucleotide sequence ID" value="NZ_BAABHZ010000001.1"/>
</dbReference>
<keyword evidence="1" id="KW-0732">Signal</keyword>
<evidence type="ECO:0000313" key="3">
    <source>
        <dbReference type="Proteomes" id="UP000600139"/>
    </source>
</evidence>
<dbReference type="Proteomes" id="UP000600139">
    <property type="component" value="Unassembled WGS sequence"/>
</dbReference>
<sequence>MKSFLRKSAWLAIGTIASTCDAASLEVTVSNTLPSARGSQTIEVSARDLAPLGAKNLNLVHVKDGSGKEVLCQAIDLDGDELRAFDAVIFQADFAAGETKTFTLGVGAKQVYKKEQFKAFGRFVRERFDDFTWENDLIAHRTYGHALETWKGEPLTSSTIDIWSKRTPRMVISDWYLSDDYHADHGEGADFYSAGLSRGCGGSGLWAEDKLWVSKNFISSNVLANGPIRVLFELRYAPFAVGGAQVEETKRVSLDAGQQFDRFESRYTISGGDNLVAAAGLKKVSGEVVESNPAEGWLAKWEKMEKGAGNQGLAIITAPAGLEKFAEDKLNQLALVKTDKSHVATYWAGFCWDKAGRFTTAEAWKNHVSETAKSLATPLEVKITAAP</sequence>
<evidence type="ECO:0000256" key="1">
    <source>
        <dbReference type="SAM" id="SignalP"/>
    </source>
</evidence>
<dbReference type="InterPro" id="IPR032342">
    <property type="entry name" value="DUF4861"/>
</dbReference>
<dbReference type="EMBL" id="JAENIK010000012">
    <property type="protein sequence ID" value="MBK1817637.1"/>
    <property type="molecule type" value="Genomic_DNA"/>
</dbReference>
<keyword evidence="3" id="KW-1185">Reference proteome</keyword>
<proteinExistence type="predicted"/>